<sequence length="240" mass="27671">MSKMTWSSKLHAKLDAAEKSNSTLLQELQGRNDEIRSLQQEIERCKTETDTEAAERDKSNLRRLVSSLQQQENRDSEAKRINLEKDLADLKKENHSFENLFDALYDEIMTAKKAASAAEDLRTKLHHAEKEEEEELRKKIVQLEEDAETERNTAKSELDNSKSELTTVKARLLDTEKDLERKKNINHVLATENKELQDLKIPSSDVEKMPSNRKRGPSVVSLLSDDEEMPSNKKARRKKN</sequence>
<protein>
    <submittedName>
        <fullName evidence="2">Uncharacterized protein</fullName>
    </submittedName>
</protein>
<reference evidence="2 3" key="1">
    <citation type="submission" date="2019-07" db="EMBL/GenBank/DDBJ databases">
        <title>Finished genome of Venturia effusa.</title>
        <authorList>
            <person name="Young C.A."/>
            <person name="Cox M.P."/>
            <person name="Ganley A.R.D."/>
            <person name="David W.J."/>
        </authorList>
    </citation>
    <scope>NUCLEOTIDE SEQUENCE [LARGE SCALE GENOMIC DNA]</scope>
    <source>
        <strain evidence="3">albino</strain>
    </source>
</reference>
<feature type="region of interest" description="Disordered" evidence="1">
    <location>
        <begin position="193"/>
        <end position="240"/>
    </location>
</feature>
<dbReference type="Proteomes" id="UP000316270">
    <property type="component" value="Chromosome 8"/>
</dbReference>
<evidence type="ECO:0000256" key="1">
    <source>
        <dbReference type="SAM" id="MobiDB-lite"/>
    </source>
</evidence>
<feature type="region of interest" description="Disordered" evidence="1">
    <location>
        <begin position="143"/>
        <end position="162"/>
    </location>
</feature>
<name>A0A517LA63_9PEZI</name>
<feature type="compositionally biased region" description="Basic and acidic residues" evidence="1">
    <location>
        <begin position="44"/>
        <end position="60"/>
    </location>
</feature>
<dbReference type="OrthoDB" id="79871at2759"/>
<feature type="compositionally biased region" description="Basic and acidic residues" evidence="1">
    <location>
        <begin position="149"/>
        <end position="162"/>
    </location>
</feature>
<evidence type="ECO:0000313" key="2">
    <source>
        <dbReference type="EMBL" id="QDS72523.1"/>
    </source>
</evidence>
<proteinExistence type="predicted"/>
<feature type="region of interest" description="Disordered" evidence="1">
    <location>
        <begin position="44"/>
        <end position="78"/>
    </location>
</feature>
<accession>A0A517LA63</accession>
<keyword evidence="3" id="KW-1185">Reference proteome</keyword>
<dbReference type="EMBL" id="CP042192">
    <property type="protein sequence ID" value="QDS72523.1"/>
    <property type="molecule type" value="Genomic_DNA"/>
</dbReference>
<organism evidence="2 3">
    <name type="scientific">Venturia effusa</name>
    <dbReference type="NCBI Taxonomy" id="50376"/>
    <lineage>
        <taxon>Eukaryota</taxon>
        <taxon>Fungi</taxon>
        <taxon>Dikarya</taxon>
        <taxon>Ascomycota</taxon>
        <taxon>Pezizomycotina</taxon>
        <taxon>Dothideomycetes</taxon>
        <taxon>Pleosporomycetidae</taxon>
        <taxon>Venturiales</taxon>
        <taxon>Venturiaceae</taxon>
        <taxon>Venturia</taxon>
    </lineage>
</organism>
<gene>
    <name evidence="2" type="ORF">FKW77_000175</name>
</gene>
<evidence type="ECO:0000313" key="3">
    <source>
        <dbReference type="Proteomes" id="UP000316270"/>
    </source>
</evidence>
<dbReference type="AlphaFoldDB" id="A0A517LA63"/>